<keyword evidence="11" id="KW-1185">Reference proteome</keyword>
<dbReference type="InterPro" id="IPR014710">
    <property type="entry name" value="RmlC-like_jellyroll"/>
</dbReference>
<dbReference type="InterPro" id="IPR000595">
    <property type="entry name" value="cNMP-bd_dom"/>
</dbReference>
<evidence type="ECO:0000256" key="6">
    <source>
        <dbReference type="PROSITE-ProRule" id="PRU00169"/>
    </source>
</evidence>
<dbReference type="InterPro" id="IPR011006">
    <property type="entry name" value="CheY-like_superfamily"/>
</dbReference>
<dbReference type="SUPFAM" id="SSF52172">
    <property type="entry name" value="CheY-like"/>
    <property type="match status" value="1"/>
</dbReference>
<dbReference type="Pfam" id="PF00072">
    <property type="entry name" value="Response_reg"/>
    <property type="match status" value="1"/>
</dbReference>
<dbReference type="Gene3D" id="3.40.50.2300">
    <property type="match status" value="1"/>
</dbReference>
<dbReference type="Pfam" id="PF00027">
    <property type="entry name" value="cNMP_binding"/>
    <property type="match status" value="1"/>
</dbReference>
<dbReference type="RefSeq" id="WP_341836130.1">
    <property type="nucleotide sequence ID" value="NZ_CP149822.1"/>
</dbReference>
<evidence type="ECO:0000256" key="4">
    <source>
        <dbReference type="ARBA" id="ARBA00023125"/>
    </source>
</evidence>
<dbReference type="InterPro" id="IPR039420">
    <property type="entry name" value="WalR-like"/>
</dbReference>
<feature type="domain" description="Cyclic nucleotide-binding" evidence="7">
    <location>
        <begin position="161"/>
        <end position="251"/>
    </location>
</feature>
<dbReference type="SUPFAM" id="SSF51206">
    <property type="entry name" value="cAMP-binding domain-like"/>
    <property type="match status" value="1"/>
</dbReference>
<dbReference type="InterPro" id="IPR012318">
    <property type="entry name" value="HTH_CRP"/>
</dbReference>
<dbReference type="InterPro" id="IPR036390">
    <property type="entry name" value="WH_DNA-bd_sf"/>
</dbReference>
<evidence type="ECO:0000313" key="10">
    <source>
        <dbReference type="EMBL" id="WZN41275.1"/>
    </source>
</evidence>
<keyword evidence="4" id="KW-0238">DNA-binding</keyword>
<evidence type="ECO:0000313" key="11">
    <source>
        <dbReference type="Proteomes" id="UP001485459"/>
    </source>
</evidence>
<reference evidence="11" key="1">
    <citation type="submission" date="2024-03" db="EMBL/GenBank/DDBJ databases">
        <title>Chitinophaga horti sp. nov., isolated from garden soil.</title>
        <authorList>
            <person name="Lee D.S."/>
            <person name="Han D.M."/>
            <person name="Baek J.H."/>
            <person name="Choi D.G."/>
            <person name="Jeon J.H."/>
            <person name="Jeon C.O."/>
        </authorList>
    </citation>
    <scope>NUCLEOTIDE SEQUENCE [LARGE SCALE GENOMIC DNA]</scope>
    <source>
        <strain evidence="11">GPA1</strain>
    </source>
</reference>
<dbReference type="PROSITE" id="PS50042">
    <property type="entry name" value="CNMP_BINDING_3"/>
    <property type="match status" value="1"/>
</dbReference>
<dbReference type="SMART" id="SM00419">
    <property type="entry name" value="HTH_CRP"/>
    <property type="match status" value="1"/>
</dbReference>
<dbReference type="EMBL" id="CP149822">
    <property type="protein sequence ID" value="WZN41275.1"/>
    <property type="molecule type" value="Genomic_DNA"/>
</dbReference>
<comment type="caution">
    <text evidence="6">Lacks conserved residue(s) required for the propagation of feature annotation.</text>
</comment>
<gene>
    <name evidence="10" type="ORF">WJU16_25255</name>
</gene>
<dbReference type="PROSITE" id="PS51063">
    <property type="entry name" value="HTH_CRP_2"/>
    <property type="match status" value="1"/>
</dbReference>
<protein>
    <submittedName>
        <fullName evidence="10">Response regulator</fullName>
    </submittedName>
</protein>
<name>A0ABZ2YP68_9BACT</name>
<keyword evidence="1" id="KW-0597">Phosphoprotein</keyword>
<dbReference type="InterPro" id="IPR036388">
    <property type="entry name" value="WH-like_DNA-bd_sf"/>
</dbReference>
<sequence length="351" mass="39679">MPNILVIENNSDVATSISAILELDNYSVLHANDGVEGVNIALKEKPDLIVCNVRTPLLDGYGVLNILQKYDNTLGRPFIFLSNSADPKAIRRGMNLGADDFLISPFSSVELLHAIEVRLNKIQRLRSKHHLNSSDKLMPTGNKTVAEKLEKLRSGRDAIKFKRRQLIFSVGNHPVYLYYIEKGWVKTCLFNEEGKEIITRIYGAGEFLGYEAALNGTTYSEQAESLCTAELVPIPFSEFNLLVYSDIEVLKLIVRWLTSYLSNNQKHLLKIAYNSLRKRVADALLYLHRKNHGLHYMEVPGINRDVLASLAGVAKESLIRTLSDFRNEGLINIQDGRINLPDIRRLEEMVN</sequence>
<accession>A0ABZ2YP68</accession>
<dbReference type="Gene3D" id="2.60.120.10">
    <property type="entry name" value="Jelly Rolls"/>
    <property type="match status" value="1"/>
</dbReference>
<evidence type="ECO:0000259" key="7">
    <source>
        <dbReference type="PROSITE" id="PS50042"/>
    </source>
</evidence>
<feature type="domain" description="HTH crp-type" evidence="9">
    <location>
        <begin position="274"/>
        <end position="344"/>
    </location>
</feature>
<dbReference type="Proteomes" id="UP001485459">
    <property type="component" value="Chromosome"/>
</dbReference>
<dbReference type="InterPro" id="IPR001789">
    <property type="entry name" value="Sig_transdc_resp-reg_receiver"/>
</dbReference>
<dbReference type="CDD" id="cd00038">
    <property type="entry name" value="CAP_ED"/>
    <property type="match status" value="1"/>
</dbReference>
<dbReference type="CDD" id="cd00156">
    <property type="entry name" value="REC"/>
    <property type="match status" value="1"/>
</dbReference>
<dbReference type="SUPFAM" id="SSF46785">
    <property type="entry name" value="Winged helix' DNA-binding domain"/>
    <property type="match status" value="1"/>
</dbReference>
<proteinExistence type="predicted"/>
<evidence type="ECO:0000256" key="1">
    <source>
        <dbReference type="ARBA" id="ARBA00022553"/>
    </source>
</evidence>
<dbReference type="SMART" id="SM00448">
    <property type="entry name" value="REC"/>
    <property type="match status" value="1"/>
</dbReference>
<dbReference type="Pfam" id="PF13545">
    <property type="entry name" value="HTH_Crp_2"/>
    <property type="match status" value="1"/>
</dbReference>
<evidence type="ECO:0000259" key="9">
    <source>
        <dbReference type="PROSITE" id="PS51063"/>
    </source>
</evidence>
<dbReference type="Gene3D" id="1.10.10.10">
    <property type="entry name" value="Winged helix-like DNA-binding domain superfamily/Winged helix DNA-binding domain"/>
    <property type="match status" value="1"/>
</dbReference>
<organism evidence="10 11">
    <name type="scientific">Chitinophaga pollutisoli</name>
    <dbReference type="NCBI Taxonomy" id="3133966"/>
    <lineage>
        <taxon>Bacteria</taxon>
        <taxon>Pseudomonadati</taxon>
        <taxon>Bacteroidota</taxon>
        <taxon>Chitinophagia</taxon>
        <taxon>Chitinophagales</taxon>
        <taxon>Chitinophagaceae</taxon>
        <taxon>Chitinophaga</taxon>
    </lineage>
</organism>
<keyword evidence="3" id="KW-0805">Transcription regulation</keyword>
<keyword evidence="2" id="KW-0902">Two-component regulatory system</keyword>
<dbReference type="InterPro" id="IPR018490">
    <property type="entry name" value="cNMP-bd_dom_sf"/>
</dbReference>
<dbReference type="PANTHER" id="PTHR48111:SF1">
    <property type="entry name" value="TWO-COMPONENT RESPONSE REGULATOR ORR33"/>
    <property type="match status" value="1"/>
</dbReference>
<evidence type="ECO:0000256" key="2">
    <source>
        <dbReference type="ARBA" id="ARBA00023012"/>
    </source>
</evidence>
<evidence type="ECO:0000259" key="8">
    <source>
        <dbReference type="PROSITE" id="PS50110"/>
    </source>
</evidence>
<feature type="domain" description="Response regulatory" evidence="8">
    <location>
        <begin position="3"/>
        <end position="119"/>
    </location>
</feature>
<keyword evidence="5" id="KW-0804">Transcription</keyword>
<evidence type="ECO:0000256" key="5">
    <source>
        <dbReference type="ARBA" id="ARBA00023163"/>
    </source>
</evidence>
<evidence type="ECO:0000256" key="3">
    <source>
        <dbReference type="ARBA" id="ARBA00023015"/>
    </source>
</evidence>
<dbReference type="PROSITE" id="PS50110">
    <property type="entry name" value="RESPONSE_REGULATORY"/>
    <property type="match status" value="1"/>
</dbReference>
<dbReference type="PANTHER" id="PTHR48111">
    <property type="entry name" value="REGULATOR OF RPOS"/>
    <property type="match status" value="1"/>
</dbReference>